<dbReference type="FunFam" id="1.20.1250.20:FF:000065">
    <property type="entry name" value="Putative MFS pantothenate transporter"/>
    <property type="match status" value="1"/>
</dbReference>
<dbReference type="SUPFAM" id="SSF103473">
    <property type="entry name" value="MFS general substrate transporter"/>
    <property type="match status" value="1"/>
</dbReference>
<feature type="transmembrane region" description="Helical" evidence="7">
    <location>
        <begin position="159"/>
        <end position="181"/>
    </location>
</feature>
<dbReference type="OrthoDB" id="6132182at2759"/>
<dbReference type="PANTHER" id="PTHR43791">
    <property type="entry name" value="PERMEASE-RELATED"/>
    <property type="match status" value="1"/>
</dbReference>
<feature type="transmembrane region" description="Helical" evidence="7">
    <location>
        <begin position="334"/>
        <end position="352"/>
    </location>
</feature>
<dbReference type="GO" id="GO:0016020">
    <property type="term" value="C:membrane"/>
    <property type="evidence" value="ECO:0007669"/>
    <property type="project" value="UniProtKB-SubCell"/>
</dbReference>
<dbReference type="Gene3D" id="1.20.1250.20">
    <property type="entry name" value="MFS general substrate transporter like domains"/>
    <property type="match status" value="2"/>
</dbReference>
<sequence length="441" mass="49997">MSITSRFAEIIKWYPKGMPLLERRLVQKIDLLVLVYACLAFFTKYLDVSALNNAYVSGMKEDLHLTGDQLNYINAAYEVGYTVFQIPSNIILTRIPAHYYLPGAEVFWGLFTLGTAFVTDYKQLAVMRFFVGLSATSTYIGCLHVINSWYKKNELGKRNAIYFCANPLGTMFAGYLQAAAYTNLHNVNGLQGWRWLFIICTVITIPIAFVGFIFFPDVPERTTTRWLTDEEKELARTRIKADGFQKRIGLNRSIWKRLFKNWRMYAFVLLGLSLSNSIYGAGLPFILWLKSQPERYDTAMVNNLGTVSSAVTVVSAIIVAFWIDLRQKRYQPALLFAILLIFSNVVLTVWDVPYGLHFFAYLALGAGVGGFPVVSTWIADVFSEDAEARAIVFAVRNTLGEVCSLVVPLVAWPVSRGPKFRGGYIWVSTFFHIIFCIFDSQ</sequence>
<reference evidence="9 10" key="2">
    <citation type="submission" date="2021-10" db="EMBL/GenBank/DDBJ databases">
        <authorList>
            <person name="Piombo E."/>
        </authorList>
    </citation>
    <scope>NUCLEOTIDE SEQUENCE [LARGE SCALE GENOMIC DNA]</scope>
</reference>
<evidence type="ECO:0000256" key="6">
    <source>
        <dbReference type="ARBA" id="ARBA00037968"/>
    </source>
</evidence>
<feature type="transmembrane region" description="Helical" evidence="7">
    <location>
        <begin position="125"/>
        <end position="147"/>
    </location>
</feature>
<evidence type="ECO:0000256" key="4">
    <source>
        <dbReference type="ARBA" id="ARBA00022989"/>
    </source>
</evidence>
<evidence type="ECO:0000313" key="10">
    <source>
        <dbReference type="Proteomes" id="UP000775872"/>
    </source>
</evidence>
<feature type="transmembrane region" description="Helical" evidence="7">
    <location>
        <begin position="99"/>
        <end position="119"/>
    </location>
</feature>
<keyword evidence="4 7" id="KW-1133">Transmembrane helix</keyword>
<dbReference type="EMBL" id="CABFOC020000060">
    <property type="protein sequence ID" value="CAH0055762.1"/>
    <property type="molecule type" value="Genomic_DNA"/>
</dbReference>
<dbReference type="Proteomes" id="UP000775872">
    <property type="component" value="Unassembled WGS sequence"/>
</dbReference>
<comment type="similarity">
    <text evidence="6">Belongs to the major facilitator superfamily. Allantoate permease family.</text>
</comment>
<dbReference type="Pfam" id="PF07690">
    <property type="entry name" value="MFS_1"/>
    <property type="match status" value="1"/>
</dbReference>
<dbReference type="InterPro" id="IPR036259">
    <property type="entry name" value="MFS_trans_sf"/>
</dbReference>
<keyword evidence="5 7" id="KW-0472">Membrane</keyword>
<feature type="transmembrane region" description="Helical" evidence="7">
    <location>
        <begin position="193"/>
        <end position="215"/>
    </location>
</feature>
<proteinExistence type="inferred from homology"/>
<feature type="transmembrane region" description="Helical" evidence="7">
    <location>
        <begin position="358"/>
        <end position="379"/>
    </location>
</feature>
<reference evidence="10" key="1">
    <citation type="submission" date="2019-06" db="EMBL/GenBank/DDBJ databases">
        <authorList>
            <person name="Broberg M."/>
        </authorList>
    </citation>
    <scope>NUCLEOTIDE SEQUENCE [LARGE SCALE GENOMIC DNA]</scope>
</reference>
<comment type="caution">
    <text evidence="9">The sequence shown here is derived from an EMBL/GenBank/DDBJ whole genome shotgun (WGS) entry which is preliminary data.</text>
</comment>
<evidence type="ECO:0000256" key="2">
    <source>
        <dbReference type="ARBA" id="ARBA00022448"/>
    </source>
</evidence>
<dbReference type="PANTHER" id="PTHR43791:SF15">
    <property type="entry name" value="TRANSPORTER SEO1-RELATED"/>
    <property type="match status" value="1"/>
</dbReference>
<gene>
    <name evidence="9" type="ORF">CSOL1703_00017957</name>
</gene>
<feature type="transmembrane region" description="Helical" evidence="7">
    <location>
        <begin position="31"/>
        <end position="52"/>
    </location>
</feature>
<feature type="transmembrane region" description="Helical" evidence="7">
    <location>
        <begin position="423"/>
        <end position="440"/>
    </location>
</feature>
<keyword evidence="3 7" id="KW-0812">Transmembrane</keyword>
<organism evidence="9 10">
    <name type="scientific">Clonostachys solani</name>
    <dbReference type="NCBI Taxonomy" id="160281"/>
    <lineage>
        <taxon>Eukaryota</taxon>
        <taxon>Fungi</taxon>
        <taxon>Dikarya</taxon>
        <taxon>Ascomycota</taxon>
        <taxon>Pezizomycotina</taxon>
        <taxon>Sordariomycetes</taxon>
        <taxon>Hypocreomycetidae</taxon>
        <taxon>Hypocreales</taxon>
        <taxon>Bionectriaceae</taxon>
        <taxon>Clonostachys</taxon>
    </lineage>
</organism>
<keyword evidence="10" id="KW-1185">Reference proteome</keyword>
<evidence type="ECO:0000259" key="8">
    <source>
        <dbReference type="PROSITE" id="PS50850"/>
    </source>
</evidence>
<evidence type="ECO:0000256" key="3">
    <source>
        <dbReference type="ARBA" id="ARBA00022692"/>
    </source>
</evidence>
<dbReference type="InterPro" id="IPR020846">
    <property type="entry name" value="MFS_dom"/>
</dbReference>
<name>A0A9P0EN64_9HYPO</name>
<evidence type="ECO:0000256" key="1">
    <source>
        <dbReference type="ARBA" id="ARBA00004141"/>
    </source>
</evidence>
<feature type="domain" description="Major facilitator superfamily (MFS) profile" evidence="8">
    <location>
        <begin position="33"/>
        <end position="441"/>
    </location>
</feature>
<evidence type="ECO:0000256" key="7">
    <source>
        <dbReference type="SAM" id="Phobius"/>
    </source>
</evidence>
<feature type="transmembrane region" description="Helical" evidence="7">
    <location>
        <begin position="301"/>
        <end position="322"/>
    </location>
</feature>
<dbReference type="PROSITE" id="PS50850">
    <property type="entry name" value="MFS"/>
    <property type="match status" value="1"/>
</dbReference>
<dbReference type="AlphaFoldDB" id="A0A9P0EN64"/>
<feature type="transmembrane region" description="Helical" evidence="7">
    <location>
        <begin position="265"/>
        <end position="289"/>
    </location>
</feature>
<comment type="subcellular location">
    <subcellularLocation>
        <location evidence="1">Membrane</location>
        <topology evidence="1">Multi-pass membrane protein</topology>
    </subcellularLocation>
</comment>
<keyword evidence="2" id="KW-0813">Transport</keyword>
<dbReference type="GO" id="GO:0022857">
    <property type="term" value="F:transmembrane transporter activity"/>
    <property type="evidence" value="ECO:0007669"/>
    <property type="project" value="InterPro"/>
</dbReference>
<evidence type="ECO:0000256" key="5">
    <source>
        <dbReference type="ARBA" id="ARBA00023136"/>
    </source>
</evidence>
<dbReference type="InterPro" id="IPR011701">
    <property type="entry name" value="MFS"/>
</dbReference>
<evidence type="ECO:0000313" key="9">
    <source>
        <dbReference type="EMBL" id="CAH0055762.1"/>
    </source>
</evidence>
<feature type="transmembrane region" description="Helical" evidence="7">
    <location>
        <begin position="391"/>
        <end position="411"/>
    </location>
</feature>
<protein>
    <recommendedName>
        <fullName evidence="8">Major facilitator superfamily (MFS) profile domain-containing protein</fullName>
    </recommendedName>
</protein>
<accession>A0A9P0EN64</accession>
<feature type="transmembrane region" description="Helical" evidence="7">
    <location>
        <begin position="72"/>
        <end position="92"/>
    </location>
</feature>